<gene>
    <name evidence="1" type="ORF">UCDDS831_g04815</name>
</gene>
<dbReference type="Proteomes" id="UP000034182">
    <property type="component" value="Unassembled WGS sequence"/>
</dbReference>
<dbReference type="EMBL" id="LAQI01000101">
    <property type="protein sequence ID" value="KKY20326.1"/>
    <property type="molecule type" value="Genomic_DNA"/>
</dbReference>
<evidence type="ECO:0000313" key="2">
    <source>
        <dbReference type="Proteomes" id="UP000034182"/>
    </source>
</evidence>
<protein>
    <submittedName>
        <fullName evidence="1">Putative ubiquitin carboxyl-terminal hydrolase</fullName>
    </submittedName>
</protein>
<keyword evidence="1" id="KW-0378">Hydrolase</keyword>
<reference evidence="1 2" key="2">
    <citation type="submission" date="2015-05" db="EMBL/GenBank/DDBJ databases">
        <title>Distinctive expansion of gene families associated with plant cell wall degradation and secondary metabolism in the genomes of grapevine trunk pathogens.</title>
        <authorList>
            <person name="Lawrence D.P."/>
            <person name="Travadon R."/>
            <person name="Rolshausen P.E."/>
            <person name="Baumgartner K."/>
        </authorList>
    </citation>
    <scope>NUCLEOTIDE SEQUENCE [LARGE SCALE GENOMIC DNA]</scope>
    <source>
        <strain evidence="1">DS831</strain>
    </source>
</reference>
<accession>A0A0G2EDL9</accession>
<comment type="caution">
    <text evidence="1">The sequence shown here is derived from an EMBL/GenBank/DDBJ whole genome shotgun (WGS) entry which is preliminary data.</text>
</comment>
<sequence length="97" mass="11181">MSSPTPRAMPHINDLKARAEDTLRNAPLAIDRMLEMAELSSKQIDSFLDFRRPDLAYLEYIVASELVFNRIPNNRDAPLVKEDRGTRYQRHKALVKA</sequence>
<proteinExistence type="predicted"/>
<dbReference type="GO" id="GO:0016787">
    <property type="term" value="F:hydrolase activity"/>
    <property type="evidence" value="ECO:0007669"/>
    <property type="project" value="UniProtKB-KW"/>
</dbReference>
<reference evidence="1 2" key="1">
    <citation type="submission" date="2015-03" db="EMBL/GenBank/DDBJ databases">
        <authorList>
            <person name="Morales-Cruz A."/>
            <person name="Amrine K.C."/>
            <person name="Cantu D."/>
        </authorList>
    </citation>
    <scope>NUCLEOTIDE SEQUENCE [LARGE SCALE GENOMIC DNA]</scope>
    <source>
        <strain evidence="1">DS831</strain>
    </source>
</reference>
<evidence type="ECO:0000313" key="1">
    <source>
        <dbReference type="EMBL" id="KKY20326.1"/>
    </source>
</evidence>
<organism evidence="1 2">
    <name type="scientific">Diplodia seriata</name>
    <dbReference type="NCBI Taxonomy" id="420778"/>
    <lineage>
        <taxon>Eukaryota</taxon>
        <taxon>Fungi</taxon>
        <taxon>Dikarya</taxon>
        <taxon>Ascomycota</taxon>
        <taxon>Pezizomycotina</taxon>
        <taxon>Dothideomycetes</taxon>
        <taxon>Dothideomycetes incertae sedis</taxon>
        <taxon>Botryosphaeriales</taxon>
        <taxon>Botryosphaeriaceae</taxon>
        <taxon>Diplodia</taxon>
    </lineage>
</organism>
<name>A0A0G2EDL9_9PEZI</name>
<dbReference type="AlphaFoldDB" id="A0A0G2EDL9"/>